<dbReference type="SUPFAM" id="SSF52540">
    <property type="entry name" value="P-loop containing nucleoside triphosphate hydrolases"/>
    <property type="match status" value="1"/>
</dbReference>
<name>A0A7C4Q7G9_9CHLR</name>
<dbReference type="InterPro" id="IPR027417">
    <property type="entry name" value="P-loop_NTPase"/>
</dbReference>
<dbReference type="PANTHER" id="PTHR30121">
    <property type="entry name" value="UNCHARACTERIZED PROTEIN YJGR-RELATED"/>
    <property type="match status" value="1"/>
</dbReference>
<gene>
    <name evidence="3" type="ORF">ENT17_01485</name>
</gene>
<dbReference type="AlphaFoldDB" id="A0A7C4Q7G9"/>
<feature type="domain" description="Helicase HerA central" evidence="2">
    <location>
        <begin position="26"/>
        <end position="79"/>
    </location>
</feature>
<reference evidence="3" key="1">
    <citation type="journal article" date="2020" name="mSystems">
        <title>Genome- and Community-Level Interaction Insights into Carbon Utilization and Element Cycling Functions of Hydrothermarchaeota in Hydrothermal Sediment.</title>
        <authorList>
            <person name="Zhou Z."/>
            <person name="Liu Y."/>
            <person name="Xu W."/>
            <person name="Pan J."/>
            <person name="Luo Z.H."/>
            <person name="Li M."/>
        </authorList>
    </citation>
    <scope>NUCLEOTIDE SEQUENCE [LARGE SCALE GENOMIC DNA]</scope>
    <source>
        <strain evidence="3">SpSt-556</strain>
    </source>
</reference>
<dbReference type="InterPro" id="IPR002789">
    <property type="entry name" value="HerA_central"/>
</dbReference>
<feature type="coiled-coil region" evidence="1">
    <location>
        <begin position="675"/>
        <end position="709"/>
    </location>
</feature>
<comment type="caution">
    <text evidence="3">The sequence shown here is derived from an EMBL/GenBank/DDBJ whole genome shotgun (WGS) entry which is preliminary data.</text>
</comment>
<evidence type="ECO:0000259" key="2">
    <source>
        <dbReference type="Pfam" id="PF01935"/>
    </source>
</evidence>
<dbReference type="Gene3D" id="3.40.50.300">
    <property type="entry name" value="P-loop containing nucleotide triphosphate hydrolases"/>
    <property type="match status" value="2"/>
</dbReference>
<dbReference type="PANTHER" id="PTHR30121:SF6">
    <property type="entry name" value="SLR6007 PROTEIN"/>
    <property type="match status" value="1"/>
</dbReference>
<dbReference type="CDD" id="cd01127">
    <property type="entry name" value="TrwB_TraG_TraD_VirD4"/>
    <property type="match status" value="1"/>
</dbReference>
<proteinExistence type="predicted"/>
<evidence type="ECO:0000256" key="1">
    <source>
        <dbReference type="SAM" id="Coils"/>
    </source>
</evidence>
<sequence length="828" mass="93366">MALSKDGVFYLGKQYDPAEKKLLDQPILFNPADLTTHAVVTGMTGSGKTGLCIGLLEEAALEGIPAIIIDPKGDLTNLLLHFPDLLPSDFEPWIDPETARREEKTVGQLAEETALRWKNGLAEWGLGSNQIRELKDAVDFALYSPGSSAAVSVNILSSFESPDLPWAENREILREKISTIVTALLGLIGLNDIDPLRSREHILLSNILEHAWSSGKSLDLTDLILQTQKPPFDRLGAFPVNNFFPEKDRLSLAMLLNNFLASPSFEVWREGQPLNVQNFLYSPNGKARHSIFYLAHLNESERMFFVTLLFASIESWMRSQRGTGNLRTLIYMDEIYGYLPPLSNPPSKTVMLRMLKQARAFGVGLLLATQNPVDVDYKGLSNAGTWMIGRLQTDQDKQRLLDGLDSAGGGVNRQQMDRLISTLGKRVFVLHSVHAKQPLLFQTRWVLNYLAGPLTRSQLPSLMPLTSIADVSVTPVQQTTSELQSARSAPVAAGAKGFTSARPPVPSGVEEYFLPNDLPLSESIRQANIPPSAQIEQKGFVYYPALFAQANINYLARKYNLEINRDVAVLVQETRGRSIEWDDFNWRPFKRAEITAQPLPAAQYAPLPGWLADARQLTAFQQDFVEWVYRNATIRVRANEKLKVYAAPEVSTAEFREQCAQAARSAMQSEVDKLETLYQKKIEDLNRKIERAKSDVADKENTYKQRQMEELATHGQSLMNLFGKRRATLSSSMTKRRLTSEARDRLEKAKLALEQLQKQLKDIETEKNRELKQIQDRWADMVNDEVEIPLSPYKKDIFVPLYGIIWIPYYSIMVDQQVREIPAFRSPG</sequence>
<dbReference type="InterPro" id="IPR051162">
    <property type="entry name" value="T4SS_component"/>
</dbReference>
<accession>A0A7C4Q7G9</accession>
<keyword evidence="1" id="KW-0175">Coiled coil</keyword>
<evidence type="ECO:0000313" key="3">
    <source>
        <dbReference type="EMBL" id="HGS86274.1"/>
    </source>
</evidence>
<dbReference type="Pfam" id="PF01935">
    <property type="entry name" value="DUF87"/>
    <property type="match status" value="1"/>
</dbReference>
<organism evidence="3">
    <name type="scientific">Bellilinea caldifistulae</name>
    <dbReference type="NCBI Taxonomy" id="360411"/>
    <lineage>
        <taxon>Bacteria</taxon>
        <taxon>Bacillati</taxon>
        <taxon>Chloroflexota</taxon>
        <taxon>Anaerolineae</taxon>
        <taxon>Anaerolineales</taxon>
        <taxon>Anaerolineaceae</taxon>
        <taxon>Bellilinea</taxon>
    </lineage>
</organism>
<feature type="coiled-coil region" evidence="1">
    <location>
        <begin position="739"/>
        <end position="773"/>
    </location>
</feature>
<protein>
    <submittedName>
        <fullName evidence="3">DUF853 family protein</fullName>
    </submittedName>
</protein>
<dbReference type="EMBL" id="DSXR01000019">
    <property type="protein sequence ID" value="HGS86274.1"/>
    <property type="molecule type" value="Genomic_DNA"/>
</dbReference>